<proteinExistence type="predicted"/>
<dbReference type="AlphaFoldDB" id="A0A377FUR3"/>
<protein>
    <submittedName>
        <fullName evidence="3">Uncharacterized protein</fullName>
    </submittedName>
</protein>
<gene>
    <name evidence="3" type="ORF">NCTC13163_01574</name>
</gene>
<dbReference type="PANTHER" id="PTHR34580:SF1">
    <property type="entry name" value="PROTEIN PAFC"/>
    <property type="match status" value="1"/>
</dbReference>
<evidence type="ECO:0000259" key="2">
    <source>
        <dbReference type="Pfam" id="PF25583"/>
    </source>
</evidence>
<name>A0A377FUR3_9BACL</name>
<dbReference type="Proteomes" id="UP000254060">
    <property type="component" value="Unassembled WGS sequence"/>
</dbReference>
<dbReference type="Pfam" id="PF13280">
    <property type="entry name" value="WYL"/>
    <property type="match status" value="1"/>
</dbReference>
<evidence type="ECO:0000313" key="4">
    <source>
        <dbReference type="Proteomes" id="UP000254060"/>
    </source>
</evidence>
<dbReference type="STRING" id="1397694.GCA_000702585_02071"/>
<organism evidence="3 4">
    <name type="scientific">Exiguobacterium aurantiacum</name>
    <dbReference type="NCBI Taxonomy" id="33987"/>
    <lineage>
        <taxon>Bacteria</taxon>
        <taxon>Bacillati</taxon>
        <taxon>Bacillota</taxon>
        <taxon>Bacilli</taxon>
        <taxon>Bacillales</taxon>
        <taxon>Bacillales Family XII. Incertae Sedis</taxon>
        <taxon>Exiguobacterium</taxon>
    </lineage>
</organism>
<evidence type="ECO:0000259" key="1">
    <source>
        <dbReference type="Pfam" id="PF13280"/>
    </source>
</evidence>
<sequence>MKGEHTVNNRERLLEVRRFFERHTDDNHPKTLEDLLAYLSTIGDTSKLAKKSVKDDIQALTDSGFEVQDELEKNGLAKKYWHSARLFESHELRMMVDAIVAAKFISEDVTEQIVDKLRNLTSIPEAETLQSIIKTPKKKVNYIPYHIDRIQRAIQEQKAISFQYTDVVGFDVAKRTFPLRRDGERYVVNPIDLHWNHEQYYLIGIDESIGEIRNYRVDRIVNSEIVEDDSPRQKHHLPDDYFQKSFNMYNGLDEEVVLAVDERVLPVIFDKLGEDVSITEVNDRFHIRFDAAVSDGFVFWLLSLGNQVEVLEPVTLRDHMRETIESMASRYAKASIH</sequence>
<feature type="domain" description="WCX" evidence="2">
    <location>
        <begin position="254"/>
        <end position="328"/>
    </location>
</feature>
<accession>A0A377FUR3</accession>
<dbReference type="PROSITE" id="PS52050">
    <property type="entry name" value="WYL"/>
    <property type="match status" value="1"/>
</dbReference>
<dbReference type="InterPro" id="IPR026881">
    <property type="entry name" value="WYL_dom"/>
</dbReference>
<evidence type="ECO:0000313" key="3">
    <source>
        <dbReference type="EMBL" id="STO08205.1"/>
    </source>
</evidence>
<feature type="domain" description="WYL" evidence="1">
    <location>
        <begin position="146"/>
        <end position="222"/>
    </location>
</feature>
<dbReference type="Pfam" id="PF25583">
    <property type="entry name" value="WCX"/>
    <property type="match status" value="1"/>
</dbReference>
<dbReference type="InterPro" id="IPR051534">
    <property type="entry name" value="CBASS_pafABC_assoc_protein"/>
</dbReference>
<reference evidence="3 4" key="1">
    <citation type="submission" date="2018-06" db="EMBL/GenBank/DDBJ databases">
        <authorList>
            <consortium name="Pathogen Informatics"/>
            <person name="Doyle S."/>
        </authorList>
    </citation>
    <scope>NUCLEOTIDE SEQUENCE [LARGE SCALE GENOMIC DNA]</scope>
    <source>
        <strain evidence="3 4">NCTC13163</strain>
    </source>
</reference>
<dbReference type="InterPro" id="IPR057727">
    <property type="entry name" value="WCX_dom"/>
</dbReference>
<dbReference type="PANTHER" id="PTHR34580">
    <property type="match status" value="1"/>
</dbReference>
<dbReference type="EMBL" id="UGGP01000001">
    <property type="protein sequence ID" value="STO08205.1"/>
    <property type="molecule type" value="Genomic_DNA"/>
</dbReference>